<proteinExistence type="predicted"/>
<dbReference type="EMBL" id="JACGWS010000001">
    <property type="protein sequence ID" value="MBC8753375.1"/>
    <property type="molecule type" value="Genomic_DNA"/>
</dbReference>
<evidence type="ECO:0000313" key="2">
    <source>
        <dbReference type="Proteomes" id="UP000619238"/>
    </source>
</evidence>
<organism evidence="1 2">
    <name type="scientific">Kordia aestuariivivens</name>
    <dbReference type="NCBI Taxonomy" id="2759037"/>
    <lineage>
        <taxon>Bacteria</taxon>
        <taxon>Pseudomonadati</taxon>
        <taxon>Bacteroidota</taxon>
        <taxon>Flavobacteriia</taxon>
        <taxon>Flavobacteriales</taxon>
        <taxon>Flavobacteriaceae</taxon>
        <taxon>Kordia</taxon>
    </lineage>
</organism>
<accession>A0ABR7Q493</accession>
<name>A0ABR7Q493_9FLAO</name>
<evidence type="ECO:0000313" key="1">
    <source>
        <dbReference type="EMBL" id="MBC8753375.1"/>
    </source>
</evidence>
<comment type="caution">
    <text evidence="1">The sequence shown here is derived from an EMBL/GenBank/DDBJ whole genome shotgun (WGS) entry which is preliminary data.</text>
</comment>
<gene>
    <name evidence="1" type="ORF">H2O64_01750</name>
</gene>
<dbReference type="Proteomes" id="UP000619238">
    <property type="component" value="Unassembled WGS sequence"/>
</dbReference>
<dbReference type="RefSeq" id="WP_187560412.1">
    <property type="nucleotide sequence ID" value="NZ_JACGWS010000001.1"/>
</dbReference>
<sequence>MNIIEKEAIEFHRRIYQISAGTLESLKSVLTSKLYDFNRDRDKLDFLKTLRKKTVEDKEKHAKTCTGCGYDEEREIGLFAIDQEIDDINRFYSHEPQSYDKFNVEQESELHNKLNDILEKLKKQGHGQQIIFEEIEDLKNHFNLGKKNWFQLLKGKVVDLTLKKILKETIVKEIYNQLSEGFEQVVKMIE</sequence>
<protein>
    <submittedName>
        <fullName evidence="1">Uncharacterized protein</fullName>
    </submittedName>
</protein>
<keyword evidence="2" id="KW-1185">Reference proteome</keyword>
<reference evidence="1 2" key="1">
    <citation type="submission" date="2020-07" db="EMBL/GenBank/DDBJ databases">
        <title>Description of Kordia aestuariivivens sp. nov., isolated from a tidal flat.</title>
        <authorList>
            <person name="Park S."/>
            <person name="Yoon J.-H."/>
        </authorList>
    </citation>
    <scope>NUCLEOTIDE SEQUENCE [LARGE SCALE GENOMIC DNA]</scope>
    <source>
        <strain evidence="1 2">YSTF-M3</strain>
    </source>
</reference>